<dbReference type="GeneID" id="25400756"/>
<keyword evidence="4" id="KW-1185">Reference proteome</keyword>
<evidence type="ECO:0000259" key="2">
    <source>
        <dbReference type="Pfam" id="PF00857"/>
    </source>
</evidence>
<keyword evidence="1" id="KW-0378">Hydrolase</keyword>
<dbReference type="GO" id="GO:0008908">
    <property type="term" value="F:isochorismatase activity"/>
    <property type="evidence" value="ECO:0007669"/>
    <property type="project" value="InterPro"/>
</dbReference>
<dbReference type="AlphaFoldDB" id="A0A0F7FG29"/>
<dbReference type="InterPro" id="IPR036380">
    <property type="entry name" value="Isochorismatase-like_sf"/>
</dbReference>
<dbReference type="Gene3D" id="3.40.50.850">
    <property type="entry name" value="Isochorismatase-like"/>
    <property type="match status" value="1"/>
</dbReference>
<dbReference type="PRINTS" id="PR01398">
    <property type="entry name" value="ISCHRISMTASE"/>
</dbReference>
<dbReference type="KEGG" id="thf:MA03_00955"/>
<reference evidence="3 4" key="1">
    <citation type="journal article" date="2015" name="Stand. Genomic Sci.">
        <title>Complete genome sequence of and proposal of Thermofilum uzonense sp. nov. a novel hyperthermophilic crenarchaeon and emended description of the genus Thermofilum.</title>
        <authorList>
            <person name="Toshchakov S.V."/>
            <person name="Korzhenkov A.A."/>
            <person name="Samarov N.I."/>
            <person name="Mazunin I.O."/>
            <person name="Mozhey O.I."/>
            <person name="Shmyr I.S."/>
            <person name="Derbikova K.S."/>
            <person name="Taranov E.A."/>
            <person name="Dominova I.N."/>
            <person name="Bonch-Osmolovskaya E.A."/>
            <person name="Patrushev M.V."/>
            <person name="Podosokorskaya O.A."/>
            <person name="Kublanov I.V."/>
        </authorList>
    </citation>
    <scope>NUCLEOTIDE SEQUENCE [LARGE SCALE GENOMIC DNA]</scope>
    <source>
        <strain evidence="3 4">1807-2</strain>
    </source>
</reference>
<evidence type="ECO:0000313" key="4">
    <source>
        <dbReference type="Proteomes" id="UP000067434"/>
    </source>
</evidence>
<dbReference type="HOGENOM" id="CLU_068979_8_4_2"/>
<accession>A0A0F7FG29</accession>
<sequence>MPKHAVLIIDMLEEFVRGRLRAEKAEQIIPHIKRLLDYAHSKNIPVIHVIDQHYQNIDFEERLWGPHALKGSSESRIVSELTPSPGDFVIPKRRYDAFEYTDLDLLLRELGVDTLIVAGIHTHICVQQTVMGAFYRGYRVIVPLECVAAASDEWHKVGLQYMQNFAGAELVGLDTLLKRLEVELRANQVEIV</sequence>
<dbReference type="Pfam" id="PF00857">
    <property type="entry name" value="Isochorismatase"/>
    <property type="match status" value="1"/>
</dbReference>
<dbReference type="Proteomes" id="UP000067434">
    <property type="component" value="Chromosome"/>
</dbReference>
<dbReference type="RefSeq" id="WP_052883479.1">
    <property type="nucleotide sequence ID" value="NZ_CP009961.1"/>
</dbReference>
<dbReference type="CDD" id="cd00431">
    <property type="entry name" value="cysteine_hydrolases"/>
    <property type="match status" value="1"/>
</dbReference>
<dbReference type="STRING" id="1550241.MA03_00955"/>
<dbReference type="SUPFAM" id="SSF52499">
    <property type="entry name" value="Isochorismatase-like hydrolases"/>
    <property type="match status" value="1"/>
</dbReference>
<protein>
    <submittedName>
        <fullName evidence="3">Nicotinamidase</fullName>
    </submittedName>
</protein>
<evidence type="ECO:0000313" key="3">
    <source>
        <dbReference type="EMBL" id="AKG38143.1"/>
    </source>
</evidence>
<dbReference type="InterPro" id="IPR050272">
    <property type="entry name" value="Isochorismatase-like_hydrls"/>
</dbReference>
<feature type="domain" description="Isochorismatase-like" evidence="2">
    <location>
        <begin position="5"/>
        <end position="165"/>
    </location>
</feature>
<evidence type="ECO:0000256" key="1">
    <source>
        <dbReference type="ARBA" id="ARBA00022801"/>
    </source>
</evidence>
<dbReference type="EMBL" id="CP009961">
    <property type="protein sequence ID" value="AKG38143.1"/>
    <property type="molecule type" value="Genomic_DNA"/>
</dbReference>
<dbReference type="InterPro" id="IPR000868">
    <property type="entry name" value="Isochorismatase-like_dom"/>
</dbReference>
<gene>
    <name evidence="3" type="ORF">MA03_00955</name>
</gene>
<organism evidence="3 4">
    <name type="scientific">Infirmifilum uzonense</name>
    <dbReference type="NCBI Taxonomy" id="1550241"/>
    <lineage>
        <taxon>Archaea</taxon>
        <taxon>Thermoproteota</taxon>
        <taxon>Thermoprotei</taxon>
        <taxon>Thermofilales</taxon>
        <taxon>Thermofilaceae</taxon>
        <taxon>Infirmifilum</taxon>
    </lineage>
</organism>
<dbReference type="OrthoDB" id="9194at2157"/>
<dbReference type="PANTHER" id="PTHR43540:SF6">
    <property type="entry name" value="ISOCHORISMATASE-LIKE DOMAIN-CONTAINING PROTEIN"/>
    <property type="match status" value="1"/>
</dbReference>
<dbReference type="PANTHER" id="PTHR43540">
    <property type="entry name" value="PEROXYUREIDOACRYLATE/UREIDOACRYLATE AMIDOHYDROLASE-RELATED"/>
    <property type="match status" value="1"/>
</dbReference>
<dbReference type="InterPro" id="IPR016291">
    <property type="entry name" value="Isochorismatase"/>
</dbReference>
<dbReference type="PATRIC" id="fig|1550241.5.peg.193"/>
<proteinExistence type="predicted"/>
<name>A0A0F7FG29_9CREN</name>